<sequence>LPNCRDNMPVSKPGQITIEKTPGYYITEEAPERIHKLGKDIKLIVVVRDPVIRAISDYAQSIATGRRKENEFERLAVPDPQTGVVDDNYYALMVGRYADHLERWFKYFPRSQFLFINGDEMIKNPVPQLIKLQEFLKIDKVIDEKYFIFNSTKGFYCVKKAVEDTDANCLGDTKGREHPQISPSIIYKVYKYFKPHNERFYSMIGQNFHWGDETRR</sequence>
<dbReference type="SUPFAM" id="SSF52540">
    <property type="entry name" value="P-loop containing nucleoside triphosphate hydrolases"/>
    <property type="match status" value="1"/>
</dbReference>
<dbReference type="AlphaFoldDB" id="A0A7M7GMA1"/>
<dbReference type="PANTHER" id="PTHR10605:SF72">
    <property type="entry name" value="HEPARAN SULFATE 3-O SULFOTRANSFERASE-B, ISOFORM A"/>
    <property type="match status" value="1"/>
</dbReference>
<keyword evidence="7" id="KW-1185">Reference proteome</keyword>
<evidence type="ECO:0000256" key="3">
    <source>
        <dbReference type="PIRSR" id="PIRSR637359-2"/>
    </source>
</evidence>
<dbReference type="GeneID" id="100890923"/>
<dbReference type="InterPro" id="IPR000863">
    <property type="entry name" value="Sulfotransferase_dom"/>
</dbReference>
<keyword evidence="1" id="KW-0808">Transferase</keyword>
<feature type="binding site" evidence="3">
    <location>
        <begin position="174"/>
        <end position="178"/>
    </location>
    <ligand>
        <name>3'-phosphoadenylyl sulfate</name>
        <dbReference type="ChEBI" id="CHEBI:58339"/>
    </ligand>
</feature>
<protein>
    <recommendedName>
        <fullName evidence="5">Sulfotransferase domain-containing protein</fullName>
    </recommendedName>
</protein>
<organism evidence="6 7">
    <name type="scientific">Strongylocentrotus purpuratus</name>
    <name type="common">Purple sea urchin</name>
    <dbReference type="NCBI Taxonomy" id="7668"/>
    <lineage>
        <taxon>Eukaryota</taxon>
        <taxon>Metazoa</taxon>
        <taxon>Echinodermata</taxon>
        <taxon>Eleutherozoa</taxon>
        <taxon>Echinozoa</taxon>
        <taxon>Echinoidea</taxon>
        <taxon>Euechinoidea</taxon>
        <taxon>Echinacea</taxon>
        <taxon>Camarodonta</taxon>
        <taxon>Echinidea</taxon>
        <taxon>Strongylocentrotidae</taxon>
        <taxon>Strongylocentrotus</taxon>
    </lineage>
</organism>
<dbReference type="PANTHER" id="PTHR10605">
    <property type="entry name" value="HEPARAN SULFATE SULFOTRANSFERASE"/>
    <property type="match status" value="1"/>
</dbReference>
<feature type="disulfide bond" evidence="4">
    <location>
        <begin position="157"/>
        <end position="169"/>
    </location>
</feature>
<evidence type="ECO:0000256" key="4">
    <source>
        <dbReference type="PIRSR" id="PIRSR637359-3"/>
    </source>
</evidence>
<evidence type="ECO:0000259" key="5">
    <source>
        <dbReference type="Pfam" id="PF00685"/>
    </source>
</evidence>
<proteinExistence type="predicted"/>
<dbReference type="InterPro" id="IPR037359">
    <property type="entry name" value="NST/OST"/>
</dbReference>
<dbReference type="InterPro" id="IPR027417">
    <property type="entry name" value="P-loop_NTPase"/>
</dbReference>
<feature type="domain" description="Sulfotransferase" evidence="5">
    <location>
        <begin position="39"/>
        <end position="200"/>
    </location>
</feature>
<evidence type="ECO:0000256" key="2">
    <source>
        <dbReference type="ARBA" id="ARBA00023180"/>
    </source>
</evidence>
<reference evidence="7" key="1">
    <citation type="submission" date="2015-02" db="EMBL/GenBank/DDBJ databases">
        <title>Genome sequencing for Strongylocentrotus purpuratus.</title>
        <authorList>
            <person name="Murali S."/>
            <person name="Liu Y."/>
            <person name="Vee V."/>
            <person name="English A."/>
            <person name="Wang M."/>
            <person name="Skinner E."/>
            <person name="Han Y."/>
            <person name="Muzny D.M."/>
            <person name="Worley K.C."/>
            <person name="Gibbs R.A."/>
        </authorList>
    </citation>
    <scope>NUCLEOTIDE SEQUENCE</scope>
</reference>
<feature type="binding site" evidence="3">
    <location>
        <position position="56"/>
    </location>
    <ligand>
        <name>3'-phosphoadenylyl sulfate</name>
        <dbReference type="ChEBI" id="CHEBI:58339"/>
    </ligand>
</feature>
<keyword evidence="2" id="KW-0325">Glycoprotein</keyword>
<evidence type="ECO:0000313" key="6">
    <source>
        <dbReference type="EnsemblMetazoa" id="XP_003729287"/>
    </source>
</evidence>
<dbReference type="OrthoDB" id="411451at2759"/>
<feature type="binding site" evidence="3">
    <location>
        <position position="156"/>
    </location>
    <ligand>
        <name>3'-phosphoadenylyl sulfate</name>
        <dbReference type="ChEBI" id="CHEBI:58339"/>
    </ligand>
</feature>
<dbReference type="GO" id="GO:0008146">
    <property type="term" value="F:sulfotransferase activity"/>
    <property type="evidence" value="ECO:0007669"/>
    <property type="project" value="InterPro"/>
</dbReference>
<dbReference type="Pfam" id="PF00685">
    <property type="entry name" value="Sulfotransfer_1"/>
    <property type="match status" value="1"/>
</dbReference>
<keyword evidence="4" id="KW-1015">Disulfide bond</keyword>
<dbReference type="InParanoid" id="A0A7M7GMA1"/>
<evidence type="ECO:0000256" key="1">
    <source>
        <dbReference type="ARBA" id="ARBA00022679"/>
    </source>
</evidence>
<evidence type="ECO:0000313" key="7">
    <source>
        <dbReference type="Proteomes" id="UP000007110"/>
    </source>
</evidence>
<dbReference type="KEGG" id="spu:100890923"/>
<dbReference type="OMA" id="QRMITDE"/>
<accession>A0A7M7GMA1</accession>
<dbReference type="RefSeq" id="XP_003729287.2">
    <property type="nucleotide sequence ID" value="XM_003729239.3"/>
</dbReference>
<name>A0A7M7GMA1_STRPU</name>
<reference evidence="6" key="2">
    <citation type="submission" date="2021-01" db="UniProtKB">
        <authorList>
            <consortium name="EnsemblMetazoa"/>
        </authorList>
    </citation>
    <scope>IDENTIFICATION</scope>
</reference>
<dbReference type="Proteomes" id="UP000007110">
    <property type="component" value="Unassembled WGS sequence"/>
</dbReference>
<dbReference type="Gene3D" id="3.40.50.300">
    <property type="entry name" value="P-loop containing nucleotide triphosphate hydrolases"/>
    <property type="match status" value="1"/>
</dbReference>
<feature type="binding site" evidence="3">
    <location>
        <position position="48"/>
    </location>
    <ligand>
        <name>3'-phosphoadenylyl sulfate</name>
        <dbReference type="ChEBI" id="CHEBI:58339"/>
    </ligand>
</feature>
<dbReference type="EnsemblMetazoa" id="XM_003729239">
    <property type="protein sequence ID" value="XP_003729287"/>
    <property type="gene ID" value="LOC100890923"/>
</dbReference>